<feature type="domain" description="Methyltransferase small" evidence="6">
    <location>
        <begin position="169"/>
        <end position="334"/>
    </location>
</feature>
<dbReference type="EMBL" id="NSKD01000002">
    <property type="protein sequence ID" value="PAU81353.1"/>
    <property type="molecule type" value="Genomic_DNA"/>
</dbReference>
<name>A0A2A2F9X9_9GAMM</name>
<evidence type="ECO:0000259" key="6">
    <source>
        <dbReference type="Pfam" id="PF05175"/>
    </source>
</evidence>
<evidence type="ECO:0000256" key="4">
    <source>
        <dbReference type="ARBA" id="ARBA00022679"/>
    </source>
</evidence>
<evidence type="ECO:0000313" key="9">
    <source>
        <dbReference type="Proteomes" id="UP000218896"/>
    </source>
</evidence>
<dbReference type="InterPro" id="IPR002052">
    <property type="entry name" value="DNA_methylase_N6_adenine_CS"/>
</dbReference>
<dbReference type="InterPro" id="IPR029063">
    <property type="entry name" value="SAM-dependent_MTases_sf"/>
</dbReference>
<evidence type="ECO:0000313" key="8">
    <source>
        <dbReference type="EMBL" id="PAU81353.1"/>
    </source>
</evidence>
<dbReference type="Pfam" id="PF08468">
    <property type="entry name" value="MTS_N"/>
    <property type="match status" value="1"/>
</dbReference>
<keyword evidence="9" id="KW-1185">Reference proteome</keyword>
<keyword evidence="2" id="KW-0698">rRNA processing</keyword>
<dbReference type="PROSITE" id="PS00092">
    <property type="entry name" value="N6_MTASE"/>
    <property type="match status" value="1"/>
</dbReference>
<organism evidence="8 9">
    <name type="scientific">Halovibrio salipaludis</name>
    <dbReference type="NCBI Taxonomy" id="2032626"/>
    <lineage>
        <taxon>Bacteria</taxon>
        <taxon>Pseudomonadati</taxon>
        <taxon>Pseudomonadota</taxon>
        <taxon>Gammaproteobacteria</taxon>
        <taxon>Oceanospirillales</taxon>
        <taxon>Halomonadaceae</taxon>
        <taxon>Halovibrio</taxon>
    </lineage>
</organism>
<dbReference type="Pfam" id="PF05175">
    <property type="entry name" value="MTS"/>
    <property type="match status" value="1"/>
</dbReference>
<dbReference type="AlphaFoldDB" id="A0A2A2F9X9"/>
<dbReference type="InterPro" id="IPR013675">
    <property type="entry name" value="Mtase_sm_N"/>
</dbReference>
<dbReference type="PANTHER" id="PTHR47816:SF4">
    <property type="entry name" value="RIBOSOMAL RNA SMALL SUBUNIT METHYLTRANSFERASE C"/>
    <property type="match status" value="1"/>
</dbReference>
<keyword evidence="5" id="KW-0949">S-adenosyl-L-methionine</keyword>
<dbReference type="SUPFAM" id="SSF53335">
    <property type="entry name" value="S-adenosyl-L-methionine-dependent methyltransferases"/>
    <property type="match status" value="1"/>
</dbReference>
<proteinExistence type="predicted"/>
<sequence length="346" mass="37851">MMTEASPALSILERSLDRLGERVCLVGHDGAMPHWTGCRLHALTTHYGVYGHGGGADGGMLFGYDDPETPDAFDTIVILMPKARSELTMRMAWAAARLAAGGELWLVGAKREGIARGSRQFRERFPGAFRVDSARHCQLWCATLETPAAPFRVGDWLEPVTVAAPGAGLELYSLPGLFSEGRLDEGTRQLLATVTEKPAEPVLDLACGNGVIAAWLRHQWPELTVTLADVHWQALCCARAFFGEGQGVTVVASDGLAGITGRYASVFSNPPFHQGQKKNLDPIHQWFRVLPEFLKPGAELRLVANAFLPYQEPMTRSIGPVRTLSDDGRYRVYSVRYNIHGKNVGN</sequence>
<dbReference type="RefSeq" id="WP_095617075.1">
    <property type="nucleotide sequence ID" value="NZ_NSKD01000002.1"/>
</dbReference>
<evidence type="ECO:0000259" key="7">
    <source>
        <dbReference type="Pfam" id="PF08468"/>
    </source>
</evidence>
<dbReference type="PANTHER" id="PTHR47816">
    <property type="entry name" value="RIBOSOMAL RNA SMALL SUBUNIT METHYLTRANSFERASE C"/>
    <property type="match status" value="1"/>
</dbReference>
<keyword evidence="4 8" id="KW-0808">Transferase</keyword>
<evidence type="ECO:0000256" key="2">
    <source>
        <dbReference type="ARBA" id="ARBA00022552"/>
    </source>
</evidence>
<dbReference type="OrthoDB" id="29650at2"/>
<keyword evidence="3 8" id="KW-0489">Methyltransferase</keyword>
<dbReference type="GO" id="GO:0003676">
    <property type="term" value="F:nucleic acid binding"/>
    <property type="evidence" value="ECO:0007669"/>
    <property type="project" value="InterPro"/>
</dbReference>
<dbReference type="CDD" id="cd02440">
    <property type="entry name" value="AdoMet_MTases"/>
    <property type="match status" value="1"/>
</dbReference>
<evidence type="ECO:0000256" key="3">
    <source>
        <dbReference type="ARBA" id="ARBA00022603"/>
    </source>
</evidence>
<keyword evidence="1" id="KW-0963">Cytoplasm</keyword>
<dbReference type="Gene3D" id="3.40.50.150">
    <property type="entry name" value="Vaccinia Virus protein VP39"/>
    <property type="match status" value="2"/>
</dbReference>
<protein>
    <submittedName>
        <fullName evidence="8">16S rRNA methyltransferase</fullName>
    </submittedName>
</protein>
<comment type="caution">
    <text evidence="8">The sequence shown here is derived from an EMBL/GenBank/DDBJ whole genome shotgun (WGS) entry which is preliminary data.</text>
</comment>
<evidence type="ECO:0000256" key="5">
    <source>
        <dbReference type="ARBA" id="ARBA00022691"/>
    </source>
</evidence>
<dbReference type="GO" id="GO:0008990">
    <property type="term" value="F:rRNA (guanine-N2-)-methyltransferase activity"/>
    <property type="evidence" value="ECO:0007669"/>
    <property type="project" value="InterPro"/>
</dbReference>
<evidence type="ECO:0000256" key="1">
    <source>
        <dbReference type="ARBA" id="ARBA00022490"/>
    </source>
</evidence>
<reference evidence="8 9" key="1">
    <citation type="submission" date="2017-08" db="EMBL/GenBank/DDBJ databases">
        <title>Halovibrio sewagensis sp. nov., isolated from wastewater of high salinity.</title>
        <authorList>
            <person name="Dong X."/>
            <person name="Zhang G."/>
        </authorList>
    </citation>
    <scope>NUCLEOTIDE SEQUENCE [LARGE SCALE GENOMIC DNA]</scope>
    <source>
        <strain evidence="8 9">YL5-2</strain>
    </source>
</reference>
<accession>A0A2A2F9X9</accession>
<dbReference type="InterPro" id="IPR007848">
    <property type="entry name" value="Small_mtfrase_dom"/>
</dbReference>
<dbReference type="Proteomes" id="UP000218896">
    <property type="component" value="Unassembled WGS sequence"/>
</dbReference>
<dbReference type="InterPro" id="IPR046977">
    <property type="entry name" value="RsmC/RlmG"/>
</dbReference>
<feature type="domain" description="Methyltransferase small N-terminal" evidence="7">
    <location>
        <begin position="39"/>
        <end position="158"/>
    </location>
</feature>
<gene>
    <name evidence="8" type="ORF">CK501_07360</name>
</gene>